<evidence type="ECO:0000313" key="2">
    <source>
        <dbReference type="EnsemblPlants" id="PAC:32930916.CDS.1"/>
    </source>
</evidence>
<sequence length="73" mass="8627">MVVEHLFRNLKEMWKTLKNLIINLDLKKIPSLILACCLLHNTIIDKNNLIDESIVLWRHHNLGCRQKVMKNVP</sequence>
<evidence type="ECO:0000313" key="1">
    <source>
        <dbReference type="EMBL" id="PNR42818.1"/>
    </source>
</evidence>
<gene>
    <name evidence="1" type="ORF">PHYPA_017649</name>
</gene>
<dbReference type="AlphaFoldDB" id="A0A2K1JMQ3"/>
<name>A0A2K1JMQ3_PHYPA</name>
<accession>A0A2K1JMQ3</accession>
<dbReference type="Gramene" id="Pp3c13_21000V3.1">
    <property type="protein sequence ID" value="PAC:32930916.CDS.1"/>
    <property type="gene ID" value="Pp3c13_21000"/>
</dbReference>
<dbReference type="Proteomes" id="UP000006727">
    <property type="component" value="Chromosome 13"/>
</dbReference>
<organism evidence="1">
    <name type="scientific">Physcomitrium patens</name>
    <name type="common">Spreading-leaved earth moss</name>
    <name type="synonym">Physcomitrella patens</name>
    <dbReference type="NCBI Taxonomy" id="3218"/>
    <lineage>
        <taxon>Eukaryota</taxon>
        <taxon>Viridiplantae</taxon>
        <taxon>Streptophyta</taxon>
        <taxon>Embryophyta</taxon>
        <taxon>Bryophyta</taxon>
        <taxon>Bryophytina</taxon>
        <taxon>Bryopsida</taxon>
        <taxon>Funariidae</taxon>
        <taxon>Funariales</taxon>
        <taxon>Funariaceae</taxon>
        <taxon>Physcomitrium</taxon>
    </lineage>
</organism>
<protein>
    <submittedName>
        <fullName evidence="1 2">Uncharacterized protein</fullName>
    </submittedName>
</protein>
<dbReference type="EnsemblPlants" id="Pp3c13_21000V3.1">
    <property type="protein sequence ID" value="PAC:32930916.CDS.1"/>
    <property type="gene ID" value="Pp3c13_21000"/>
</dbReference>
<dbReference type="InParanoid" id="A0A2K1JMQ3"/>
<reference evidence="1 3" key="2">
    <citation type="journal article" date="2018" name="Plant J.">
        <title>The Physcomitrella patens chromosome-scale assembly reveals moss genome structure and evolution.</title>
        <authorList>
            <person name="Lang D."/>
            <person name="Ullrich K.K."/>
            <person name="Murat F."/>
            <person name="Fuchs J."/>
            <person name="Jenkins J."/>
            <person name="Haas F.B."/>
            <person name="Piednoel M."/>
            <person name="Gundlach H."/>
            <person name="Van Bel M."/>
            <person name="Meyberg R."/>
            <person name="Vives C."/>
            <person name="Morata J."/>
            <person name="Symeonidi A."/>
            <person name="Hiss M."/>
            <person name="Muchero W."/>
            <person name="Kamisugi Y."/>
            <person name="Saleh O."/>
            <person name="Blanc G."/>
            <person name="Decker E.L."/>
            <person name="van Gessel N."/>
            <person name="Grimwood J."/>
            <person name="Hayes R.D."/>
            <person name="Graham S.W."/>
            <person name="Gunter L.E."/>
            <person name="McDaniel S.F."/>
            <person name="Hoernstein S.N.W."/>
            <person name="Larsson A."/>
            <person name="Li F.W."/>
            <person name="Perroud P.F."/>
            <person name="Phillips J."/>
            <person name="Ranjan P."/>
            <person name="Rokshar D.S."/>
            <person name="Rothfels C.J."/>
            <person name="Schneider L."/>
            <person name="Shu S."/>
            <person name="Stevenson D.W."/>
            <person name="Thummler F."/>
            <person name="Tillich M."/>
            <person name="Villarreal Aguilar J.C."/>
            <person name="Widiez T."/>
            <person name="Wong G.K."/>
            <person name="Wymore A."/>
            <person name="Zhang Y."/>
            <person name="Zimmer A.D."/>
            <person name="Quatrano R.S."/>
            <person name="Mayer K.F.X."/>
            <person name="Goodstein D."/>
            <person name="Casacuberta J.M."/>
            <person name="Vandepoele K."/>
            <person name="Reski R."/>
            <person name="Cuming A.C."/>
            <person name="Tuskan G.A."/>
            <person name="Maumus F."/>
            <person name="Salse J."/>
            <person name="Schmutz J."/>
            <person name="Rensing S.A."/>
        </authorList>
    </citation>
    <scope>NUCLEOTIDE SEQUENCE [LARGE SCALE GENOMIC DNA]</scope>
    <source>
        <strain evidence="2 3">cv. Gransden 2004</strain>
    </source>
</reference>
<proteinExistence type="predicted"/>
<keyword evidence="3" id="KW-1185">Reference proteome</keyword>
<evidence type="ECO:0000313" key="3">
    <source>
        <dbReference type="Proteomes" id="UP000006727"/>
    </source>
</evidence>
<dbReference type="EMBL" id="ABEU02000013">
    <property type="protein sequence ID" value="PNR42818.1"/>
    <property type="molecule type" value="Genomic_DNA"/>
</dbReference>
<reference evidence="2" key="3">
    <citation type="submission" date="2020-12" db="UniProtKB">
        <authorList>
            <consortium name="EnsemblPlants"/>
        </authorList>
    </citation>
    <scope>IDENTIFICATION</scope>
</reference>
<reference evidence="1 3" key="1">
    <citation type="journal article" date="2008" name="Science">
        <title>The Physcomitrella genome reveals evolutionary insights into the conquest of land by plants.</title>
        <authorList>
            <person name="Rensing S."/>
            <person name="Lang D."/>
            <person name="Zimmer A."/>
            <person name="Terry A."/>
            <person name="Salamov A."/>
            <person name="Shapiro H."/>
            <person name="Nishiyama T."/>
            <person name="Perroud P.-F."/>
            <person name="Lindquist E."/>
            <person name="Kamisugi Y."/>
            <person name="Tanahashi T."/>
            <person name="Sakakibara K."/>
            <person name="Fujita T."/>
            <person name="Oishi K."/>
            <person name="Shin-I T."/>
            <person name="Kuroki Y."/>
            <person name="Toyoda A."/>
            <person name="Suzuki Y."/>
            <person name="Hashimoto A."/>
            <person name="Yamaguchi K."/>
            <person name="Sugano A."/>
            <person name="Kohara Y."/>
            <person name="Fujiyama A."/>
            <person name="Anterola A."/>
            <person name="Aoki S."/>
            <person name="Ashton N."/>
            <person name="Barbazuk W.B."/>
            <person name="Barker E."/>
            <person name="Bennetzen J."/>
            <person name="Bezanilla M."/>
            <person name="Blankenship R."/>
            <person name="Cho S.H."/>
            <person name="Dutcher S."/>
            <person name="Estelle M."/>
            <person name="Fawcett J.A."/>
            <person name="Gundlach H."/>
            <person name="Hanada K."/>
            <person name="Heyl A."/>
            <person name="Hicks K.A."/>
            <person name="Hugh J."/>
            <person name="Lohr M."/>
            <person name="Mayer K."/>
            <person name="Melkozernov A."/>
            <person name="Murata T."/>
            <person name="Nelson D."/>
            <person name="Pils B."/>
            <person name="Prigge M."/>
            <person name="Reiss B."/>
            <person name="Renner T."/>
            <person name="Rombauts S."/>
            <person name="Rushton P."/>
            <person name="Sanderfoot A."/>
            <person name="Schween G."/>
            <person name="Shiu S.-H."/>
            <person name="Stueber K."/>
            <person name="Theodoulou F.L."/>
            <person name="Tu H."/>
            <person name="Van de Peer Y."/>
            <person name="Verrier P.J."/>
            <person name="Waters E."/>
            <person name="Wood A."/>
            <person name="Yang L."/>
            <person name="Cove D."/>
            <person name="Cuming A."/>
            <person name="Hasebe M."/>
            <person name="Lucas S."/>
            <person name="Mishler D.B."/>
            <person name="Reski R."/>
            <person name="Grigoriev I."/>
            <person name="Quatrano R.S."/>
            <person name="Boore J.L."/>
        </authorList>
    </citation>
    <scope>NUCLEOTIDE SEQUENCE [LARGE SCALE GENOMIC DNA]</scope>
    <source>
        <strain evidence="2 3">cv. Gransden 2004</strain>
    </source>
</reference>